<name>A0A1B1Y8M9_9FLAO</name>
<dbReference type="EMBL" id="CP014224">
    <property type="protein sequence ID" value="ANW97127.1"/>
    <property type="molecule type" value="Genomic_DNA"/>
</dbReference>
<protein>
    <recommendedName>
        <fullName evidence="2">Outer membrane protein beta-barrel domain-containing protein</fullName>
    </recommendedName>
</protein>
<dbReference type="STRING" id="1790137.AXE80_12900"/>
<dbReference type="Gene3D" id="2.40.160.20">
    <property type="match status" value="1"/>
</dbReference>
<feature type="chain" id="PRO_5008532601" description="Outer membrane protein beta-barrel domain-containing protein" evidence="1">
    <location>
        <begin position="19"/>
        <end position="183"/>
    </location>
</feature>
<evidence type="ECO:0000259" key="2">
    <source>
        <dbReference type="Pfam" id="PF13568"/>
    </source>
</evidence>
<keyword evidence="4" id="KW-1185">Reference proteome</keyword>
<dbReference type="InterPro" id="IPR011250">
    <property type="entry name" value="OMP/PagP_B-barrel"/>
</dbReference>
<dbReference type="KEGG" id="wfu:AXE80_12900"/>
<evidence type="ECO:0000313" key="4">
    <source>
        <dbReference type="Proteomes" id="UP000092967"/>
    </source>
</evidence>
<dbReference type="OrthoDB" id="947434at2"/>
<evidence type="ECO:0000313" key="3">
    <source>
        <dbReference type="EMBL" id="ANW97127.1"/>
    </source>
</evidence>
<dbReference type="RefSeq" id="WP_068828028.1">
    <property type="nucleotide sequence ID" value="NZ_CP014224.1"/>
</dbReference>
<organism evidence="3 4">
    <name type="scientific">Wenyingzhuangia fucanilytica</name>
    <dbReference type="NCBI Taxonomy" id="1790137"/>
    <lineage>
        <taxon>Bacteria</taxon>
        <taxon>Pseudomonadati</taxon>
        <taxon>Bacteroidota</taxon>
        <taxon>Flavobacteriia</taxon>
        <taxon>Flavobacteriales</taxon>
        <taxon>Flavobacteriaceae</taxon>
        <taxon>Wenyingzhuangia</taxon>
    </lineage>
</organism>
<evidence type="ECO:0000256" key="1">
    <source>
        <dbReference type="SAM" id="SignalP"/>
    </source>
</evidence>
<proteinExistence type="predicted"/>
<accession>A0A1B1Y8M9</accession>
<sequence>MKFKFLVIAMLFSVIAFSQEKESYFGIKAGYNLSSLRNGDADNRNGFHIGIYGEHEISENVSFQPELVYSQLGFKDSASKTVKMDYIQIPLMFKGYIFKPLYVELGPQIGVNINKKEETDFVFGTSTKTTEPNTFDWGINGGIGFAINPGITLGVRYYHGLSSAYKDADEFNTLYQVFVGINL</sequence>
<dbReference type="SUPFAM" id="SSF56925">
    <property type="entry name" value="OMPA-like"/>
    <property type="match status" value="1"/>
</dbReference>
<feature type="domain" description="Outer membrane protein beta-barrel" evidence="2">
    <location>
        <begin position="17"/>
        <end position="164"/>
    </location>
</feature>
<keyword evidence="1" id="KW-0732">Signal</keyword>
<feature type="signal peptide" evidence="1">
    <location>
        <begin position="1"/>
        <end position="18"/>
    </location>
</feature>
<dbReference type="Pfam" id="PF13568">
    <property type="entry name" value="OMP_b-brl_2"/>
    <property type="match status" value="1"/>
</dbReference>
<gene>
    <name evidence="3" type="ORF">AXE80_12900</name>
</gene>
<dbReference type="AlphaFoldDB" id="A0A1B1Y8M9"/>
<dbReference type="Proteomes" id="UP000092967">
    <property type="component" value="Chromosome"/>
</dbReference>
<dbReference type="InterPro" id="IPR025665">
    <property type="entry name" value="Beta-barrel_OMP_2"/>
</dbReference>
<reference evidence="3 4" key="1">
    <citation type="submission" date="2016-02" db="EMBL/GenBank/DDBJ databases">
        <authorList>
            <person name="Wen L."/>
            <person name="He K."/>
            <person name="Yang H."/>
        </authorList>
    </citation>
    <scope>NUCLEOTIDE SEQUENCE [LARGE SCALE GENOMIC DNA]</scope>
    <source>
        <strain evidence="3 4">CZ1127</strain>
    </source>
</reference>